<dbReference type="Proteomes" id="UP000663846">
    <property type="component" value="Unassembled WGS sequence"/>
</dbReference>
<evidence type="ECO:0000313" key="1">
    <source>
        <dbReference type="EMBL" id="CAE6463700.1"/>
    </source>
</evidence>
<evidence type="ECO:0000313" key="2">
    <source>
        <dbReference type="Proteomes" id="UP000663846"/>
    </source>
</evidence>
<proteinExistence type="predicted"/>
<protein>
    <submittedName>
        <fullName evidence="1">Uncharacterized protein</fullName>
    </submittedName>
</protein>
<accession>A0A8H3BQ96</accession>
<dbReference type="EMBL" id="CAJMWS010000791">
    <property type="protein sequence ID" value="CAE6463700.1"/>
    <property type="molecule type" value="Genomic_DNA"/>
</dbReference>
<sequence length="153" mass="17014">MPVSLSSGLYKIFTETPNGKQYVGVLPDSSPDVAGGFPVIIGPESSSSLIELRELDGLKYELRLFHHGGQSLGYKTNQFEQGNEVIALPNREVGEWVITQGRNPEKYRIHTIRSNLFWTTKGNAADATPIILSPPEPEAGEINDWEIEFQRSE</sequence>
<dbReference type="Gene3D" id="2.80.10.50">
    <property type="match status" value="1"/>
</dbReference>
<dbReference type="AlphaFoldDB" id="A0A8H3BQ96"/>
<name>A0A8H3BQ96_9AGAM</name>
<reference evidence="1" key="1">
    <citation type="submission" date="2021-01" db="EMBL/GenBank/DDBJ databases">
        <authorList>
            <person name="Kaushik A."/>
        </authorList>
    </citation>
    <scope>NUCLEOTIDE SEQUENCE</scope>
    <source>
        <strain evidence="1">AG1-1C</strain>
    </source>
</reference>
<gene>
    <name evidence="1" type="ORF">RDB_LOCUS163347</name>
</gene>
<comment type="caution">
    <text evidence="1">The sequence shown here is derived from an EMBL/GenBank/DDBJ whole genome shotgun (WGS) entry which is preliminary data.</text>
</comment>
<organism evidence="1 2">
    <name type="scientific">Rhizoctonia solani</name>
    <dbReference type="NCBI Taxonomy" id="456999"/>
    <lineage>
        <taxon>Eukaryota</taxon>
        <taxon>Fungi</taxon>
        <taxon>Dikarya</taxon>
        <taxon>Basidiomycota</taxon>
        <taxon>Agaricomycotina</taxon>
        <taxon>Agaricomycetes</taxon>
        <taxon>Cantharellales</taxon>
        <taxon>Ceratobasidiaceae</taxon>
        <taxon>Rhizoctonia</taxon>
    </lineage>
</organism>